<gene>
    <name evidence="2" type="ORF">CFN03_12850</name>
</gene>
<name>A0A265E434_9STAP</name>
<dbReference type="EMBL" id="NPEZ01000010">
    <property type="protein sequence ID" value="OZT76216.1"/>
    <property type="molecule type" value="Genomic_DNA"/>
</dbReference>
<keyword evidence="1" id="KW-0472">Membrane</keyword>
<evidence type="ECO:0000313" key="3">
    <source>
        <dbReference type="Proteomes" id="UP000216682"/>
    </source>
</evidence>
<accession>A0A265E434</accession>
<reference evidence="2 3" key="1">
    <citation type="submission" date="2017-07" db="EMBL/GenBank/DDBJ databases">
        <title>Shotgun whole genome sequences of three halophilic bacterial isolates.</title>
        <authorList>
            <person name="Pozzo T."/>
            <person name="Higdon S.M."/>
            <person name="Quillaguaman J."/>
        </authorList>
    </citation>
    <scope>NUCLEOTIDE SEQUENCE [LARGE SCALE GENOMIC DNA]</scope>
    <source>
        <strain evidence="2 3">BU-1</strain>
    </source>
</reference>
<dbReference type="Proteomes" id="UP000216682">
    <property type="component" value="Unassembled WGS sequence"/>
</dbReference>
<evidence type="ECO:0000313" key="2">
    <source>
        <dbReference type="EMBL" id="OZT76216.1"/>
    </source>
</evidence>
<dbReference type="RefSeq" id="WP_094907372.1">
    <property type="nucleotide sequence ID" value="NZ_NPEZ01000010.1"/>
</dbReference>
<comment type="caution">
    <text evidence="2">The sequence shown here is derived from an EMBL/GenBank/DDBJ whole genome shotgun (WGS) entry which is preliminary data.</text>
</comment>
<evidence type="ECO:0008006" key="4">
    <source>
        <dbReference type="Google" id="ProtNLM"/>
    </source>
</evidence>
<organism evidence="2 3">
    <name type="scientific">Salinicoccus roseus</name>
    <dbReference type="NCBI Taxonomy" id="45670"/>
    <lineage>
        <taxon>Bacteria</taxon>
        <taxon>Bacillati</taxon>
        <taxon>Bacillota</taxon>
        <taxon>Bacilli</taxon>
        <taxon>Bacillales</taxon>
        <taxon>Staphylococcaceae</taxon>
        <taxon>Salinicoccus</taxon>
    </lineage>
</organism>
<feature type="transmembrane region" description="Helical" evidence="1">
    <location>
        <begin position="81"/>
        <end position="106"/>
    </location>
</feature>
<sequence length="134" mass="15961">MDYVYSFLLKISVSILLLIATFNVWKSPNPEVFNWLIPFIALFWIFITISEGIRIKRGNKWFEEKEGQDERTINYSYKAGYIAFWINITILSLLFFVYSIVGFSLIPPMYGLITLVFLNIIMFFCIKLFFIFYQ</sequence>
<feature type="transmembrane region" description="Helical" evidence="1">
    <location>
        <begin position="112"/>
        <end position="133"/>
    </location>
</feature>
<feature type="transmembrane region" description="Helical" evidence="1">
    <location>
        <begin position="7"/>
        <end position="26"/>
    </location>
</feature>
<feature type="transmembrane region" description="Helical" evidence="1">
    <location>
        <begin position="32"/>
        <end position="50"/>
    </location>
</feature>
<proteinExistence type="predicted"/>
<dbReference type="AlphaFoldDB" id="A0A265E434"/>
<keyword evidence="1" id="KW-1133">Transmembrane helix</keyword>
<evidence type="ECO:0000256" key="1">
    <source>
        <dbReference type="SAM" id="Phobius"/>
    </source>
</evidence>
<keyword evidence="1" id="KW-0812">Transmembrane</keyword>
<protein>
    <recommendedName>
        <fullName evidence="4">DUF2178 domain-containing protein</fullName>
    </recommendedName>
</protein>